<dbReference type="AlphaFoldDB" id="A0A3S4D5X9"/>
<feature type="transmembrane region" description="Helical" evidence="19">
    <location>
        <begin position="88"/>
        <end position="108"/>
    </location>
</feature>
<feature type="transmembrane region" description="Helical" evidence="19">
    <location>
        <begin position="263"/>
        <end position="282"/>
    </location>
</feature>
<evidence type="ECO:0000256" key="10">
    <source>
        <dbReference type="ARBA" id="ARBA00022692"/>
    </source>
</evidence>
<dbReference type="GO" id="GO:0005886">
    <property type="term" value="C:plasma membrane"/>
    <property type="evidence" value="ECO:0007669"/>
    <property type="project" value="UniProtKB-SubCell"/>
</dbReference>
<evidence type="ECO:0000256" key="12">
    <source>
        <dbReference type="ARBA" id="ARBA00022989"/>
    </source>
</evidence>
<evidence type="ECO:0000256" key="5">
    <source>
        <dbReference type="ARBA" id="ARBA00013200"/>
    </source>
</evidence>
<feature type="transmembrane region" description="Helical" evidence="19">
    <location>
        <begin position="61"/>
        <end position="82"/>
    </location>
</feature>
<sequence length="286" mass="28782">MTPEVHEDAPDGIDPAVTEADKPRSSPQAMGLKDDFVMALRFFSRLPTGDSPHLPPDLDRIAMALPLASLVMGIIPALLLIGGTMAGLPSYFAAVLAVGAVVVVGGGMMEDALADAADGLFGGSTRERRLEILKDSRHGTFGVAALCLFLLLRVTALGSVAATNPLAAAGIWLAANIAGRSGGLWVAVALPPARSDGASAAAGMLPGSRFAVGAALAMMLAFVLGAPFTSLVGLSLALVAIGLVAVGWTALCRRLVGGQTGDLIGAAGGLGEVAALSLLLIFTPLP</sequence>
<proteinExistence type="inferred from homology"/>
<evidence type="ECO:0000256" key="2">
    <source>
        <dbReference type="ARBA" id="ARBA00004651"/>
    </source>
</evidence>
<dbReference type="Pfam" id="PF02654">
    <property type="entry name" value="CobS"/>
    <property type="match status" value="1"/>
</dbReference>
<dbReference type="Proteomes" id="UP000268844">
    <property type="component" value="Unassembled WGS sequence"/>
</dbReference>
<comment type="catalytic activity">
    <reaction evidence="18 19">
        <text>alpha-ribazole 5'-phosphate + adenosylcob(III)inamide-GDP = adenosylcob(III)alamin 5'-phosphate + GMP + H(+)</text>
        <dbReference type="Rhea" id="RHEA:23560"/>
        <dbReference type="ChEBI" id="CHEBI:15378"/>
        <dbReference type="ChEBI" id="CHEBI:57918"/>
        <dbReference type="ChEBI" id="CHEBI:58115"/>
        <dbReference type="ChEBI" id="CHEBI:60487"/>
        <dbReference type="ChEBI" id="CHEBI:60493"/>
        <dbReference type="EC" id="2.7.8.26"/>
    </reaction>
</comment>
<comment type="catalytic activity">
    <reaction evidence="17 19">
        <text>alpha-ribazole + adenosylcob(III)inamide-GDP = adenosylcob(III)alamin + GMP + H(+)</text>
        <dbReference type="Rhea" id="RHEA:16049"/>
        <dbReference type="ChEBI" id="CHEBI:10329"/>
        <dbReference type="ChEBI" id="CHEBI:15378"/>
        <dbReference type="ChEBI" id="CHEBI:18408"/>
        <dbReference type="ChEBI" id="CHEBI:58115"/>
        <dbReference type="ChEBI" id="CHEBI:60487"/>
        <dbReference type="EC" id="2.7.8.26"/>
    </reaction>
</comment>
<comment type="cofactor">
    <cofactor evidence="1 19">
        <name>Mg(2+)</name>
        <dbReference type="ChEBI" id="CHEBI:18420"/>
    </cofactor>
</comment>
<dbReference type="OrthoDB" id="9794626at2"/>
<evidence type="ECO:0000256" key="17">
    <source>
        <dbReference type="ARBA" id="ARBA00048623"/>
    </source>
</evidence>
<comment type="subcellular location">
    <subcellularLocation>
        <location evidence="2 19">Cell membrane</location>
        <topology evidence="2 19">Multi-pass membrane protein</topology>
    </subcellularLocation>
</comment>
<evidence type="ECO:0000256" key="19">
    <source>
        <dbReference type="HAMAP-Rule" id="MF_00719"/>
    </source>
</evidence>
<dbReference type="InterPro" id="IPR003805">
    <property type="entry name" value="CobS"/>
</dbReference>
<feature type="region of interest" description="Disordered" evidence="20">
    <location>
        <begin position="1"/>
        <end position="29"/>
    </location>
</feature>
<keyword evidence="8 19" id="KW-0169">Cobalamin biosynthesis</keyword>
<feature type="transmembrane region" description="Helical" evidence="19">
    <location>
        <begin position="166"/>
        <end position="190"/>
    </location>
</feature>
<reference evidence="21 22" key="1">
    <citation type="submission" date="2018-12" db="EMBL/GenBank/DDBJ databases">
        <authorList>
            <person name="Criscuolo A."/>
        </authorList>
    </citation>
    <scope>NUCLEOTIDE SEQUENCE [LARGE SCALE GENOMIC DNA]</scope>
    <source>
        <strain evidence="21">ACIP1116281</strain>
    </source>
</reference>
<keyword evidence="7 19" id="KW-1003">Cell membrane</keyword>
<keyword evidence="9 19" id="KW-0808">Transferase</keyword>
<comment type="pathway">
    <text evidence="3 19">Cofactor biosynthesis; adenosylcobalamin biosynthesis; adenosylcobalamin from cob(II)yrinate a,c-diamide: step 7/7.</text>
</comment>
<name>A0A3S4D5X9_9HYPH</name>
<comment type="function">
    <text evidence="14 19">Joins adenosylcobinamide-GDP and alpha-ribazole to generate adenosylcobalamin (Ado-cobalamin). Also synthesizes adenosylcobalamin 5'-phosphate from adenosylcobinamide-GDP and alpha-ribazole 5'-phosphate.</text>
</comment>
<evidence type="ECO:0000256" key="15">
    <source>
        <dbReference type="ARBA" id="ARBA00032605"/>
    </source>
</evidence>
<evidence type="ECO:0000256" key="1">
    <source>
        <dbReference type="ARBA" id="ARBA00001946"/>
    </source>
</evidence>
<keyword evidence="12 19" id="KW-1133">Transmembrane helix</keyword>
<feature type="transmembrane region" description="Helical" evidence="19">
    <location>
        <begin position="138"/>
        <end position="160"/>
    </location>
</feature>
<evidence type="ECO:0000256" key="4">
    <source>
        <dbReference type="ARBA" id="ARBA00010561"/>
    </source>
</evidence>
<accession>A0A3S4D5X9</accession>
<keyword evidence="13 19" id="KW-0472">Membrane</keyword>
<keyword evidence="11 19" id="KW-0460">Magnesium</keyword>
<dbReference type="GO" id="GO:0009236">
    <property type="term" value="P:cobalamin biosynthetic process"/>
    <property type="evidence" value="ECO:0007669"/>
    <property type="project" value="UniProtKB-UniRule"/>
</dbReference>
<comment type="similarity">
    <text evidence="4 19">Belongs to the CobS family.</text>
</comment>
<evidence type="ECO:0000256" key="16">
    <source>
        <dbReference type="ARBA" id="ARBA00032853"/>
    </source>
</evidence>
<dbReference type="HAMAP" id="MF_00719">
    <property type="entry name" value="CobS"/>
    <property type="match status" value="1"/>
</dbReference>
<evidence type="ECO:0000256" key="3">
    <source>
        <dbReference type="ARBA" id="ARBA00004663"/>
    </source>
</evidence>
<dbReference type="EC" id="2.7.8.26" evidence="5 19"/>
<evidence type="ECO:0000256" key="14">
    <source>
        <dbReference type="ARBA" id="ARBA00025228"/>
    </source>
</evidence>
<dbReference type="UniPathway" id="UPA00148">
    <property type="reaction ID" value="UER00238"/>
</dbReference>
<dbReference type="GO" id="GO:0051073">
    <property type="term" value="F:adenosylcobinamide-GDP ribazoletransferase activity"/>
    <property type="evidence" value="ECO:0007669"/>
    <property type="project" value="UniProtKB-UniRule"/>
</dbReference>
<dbReference type="RefSeq" id="WP_126150762.1">
    <property type="nucleotide sequence ID" value="NZ_JBHTMH010000001.1"/>
</dbReference>
<evidence type="ECO:0000256" key="18">
    <source>
        <dbReference type="ARBA" id="ARBA00049504"/>
    </source>
</evidence>
<feature type="transmembrane region" description="Helical" evidence="19">
    <location>
        <begin position="210"/>
        <end position="228"/>
    </location>
</feature>
<evidence type="ECO:0000256" key="11">
    <source>
        <dbReference type="ARBA" id="ARBA00022842"/>
    </source>
</evidence>
<evidence type="ECO:0000313" key="22">
    <source>
        <dbReference type="Proteomes" id="UP000268844"/>
    </source>
</evidence>
<feature type="transmembrane region" description="Helical" evidence="19">
    <location>
        <begin position="234"/>
        <end position="251"/>
    </location>
</feature>
<keyword evidence="22" id="KW-1185">Reference proteome</keyword>
<evidence type="ECO:0000256" key="6">
    <source>
        <dbReference type="ARBA" id="ARBA00015850"/>
    </source>
</evidence>
<dbReference type="PANTHER" id="PTHR34148:SF1">
    <property type="entry name" value="ADENOSYLCOBINAMIDE-GDP RIBAZOLETRANSFERASE"/>
    <property type="match status" value="1"/>
</dbReference>
<evidence type="ECO:0000256" key="8">
    <source>
        <dbReference type="ARBA" id="ARBA00022573"/>
    </source>
</evidence>
<evidence type="ECO:0000313" key="21">
    <source>
        <dbReference type="EMBL" id="VDS05224.1"/>
    </source>
</evidence>
<keyword evidence="10 19" id="KW-0812">Transmembrane</keyword>
<evidence type="ECO:0000256" key="7">
    <source>
        <dbReference type="ARBA" id="ARBA00022475"/>
    </source>
</evidence>
<dbReference type="EMBL" id="UZWD01000028">
    <property type="protein sequence ID" value="VDS05224.1"/>
    <property type="molecule type" value="Genomic_DNA"/>
</dbReference>
<dbReference type="GO" id="GO:0008818">
    <property type="term" value="F:cobalamin 5'-phosphate synthase activity"/>
    <property type="evidence" value="ECO:0007669"/>
    <property type="project" value="UniProtKB-UniRule"/>
</dbReference>
<protein>
    <recommendedName>
        <fullName evidence="6 19">Adenosylcobinamide-GDP ribazoletransferase</fullName>
        <ecNumber evidence="5 19">2.7.8.26</ecNumber>
    </recommendedName>
    <alternativeName>
        <fullName evidence="16 19">Cobalamin synthase</fullName>
    </alternativeName>
    <alternativeName>
        <fullName evidence="15 19">Cobalamin-5'-phosphate synthase</fullName>
    </alternativeName>
</protein>
<evidence type="ECO:0000256" key="13">
    <source>
        <dbReference type="ARBA" id="ARBA00023136"/>
    </source>
</evidence>
<dbReference type="PANTHER" id="PTHR34148">
    <property type="entry name" value="ADENOSYLCOBINAMIDE-GDP RIBAZOLETRANSFERASE"/>
    <property type="match status" value="1"/>
</dbReference>
<evidence type="ECO:0000256" key="9">
    <source>
        <dbReference type="ARBA" id="ARBA00022679"/>
    </source>
</evidence>
<gene>
    <name evidence="21" type="primary">cobS_3</name>
    <name evidence="19" type="synonym">cobS</name>
    <name evidence="21" type="ORF">DEVEQU_02365</name>
</gene>
<organism evidence="21 22">
    <name type="scientific">Devosia equisanguinis</name>
    <dbReference type="NCBI Taxonomy" id="2490941"/>
    <lineage>
        <taxon>Bacteria</taxon>
        <taxon>Pseudomonadati</taxon>
        <taxon>Pseudomonadota</taxon>
        <taxon>Alphaproteobacteria</taxon>
        <taxon>Hyphomicrobiales</taxon>
        <taxon>Devosiaceae</taxon>
        <taxon>Devosia</taxon>
    </lineage>
</organism>
<evidence type="ECO:0000256" key="20">
    <source>
        <dbReference type="SAM" id="MobiDB-lite"/>
    </source>
</evidence>